<dbReference type="NCBIfam" id="TIGR00756">
    <property type="entry name" value="PPR"/>
    <property type="match status" value="2"/>
</dbReference>
<accession>A0A6P5FE49</accession>
<dbReference type="FunFam" id="1.25.40.10:FF:001236">
    <property type="entry name" value="Pentatricopeptide repeat-containing protein At3g28660"/>
    <property type="match status" value="1"/>
</dbReference>
<dbReference type="GeneID" id="109712495"/>
<dbReference type="InterPro" id="IPR011990">
    <property type="entry name" value="TPR-like_helical_dom_sf"/>
</dbReference>
<keyword evidence="2" id="KW-0809">Transit peptide</keyword>
<evidence type="ECO:0000256" key="2">
    <source>
        <dbReference type="ARBA" id="ARBA00022946"/>
    </source>
</evidence>
<dbReference type="GO" id="GO:0003723">
    <property type="term" value="F:RNA binding"/>
    <property type="evidence" value="ECO:0007669"/>
    <property type="project" value="InterPro"/>
</dbReference>
<dbReference type="Pfam" id="PF01535">
    <property type="entry name" value="PPR"/>
    <property type="match status" value="3"/>
</dbReference>
<dbReference type="InterPro" id="IPR002885">
    <property type="entry name" value="PPR_rpt"/>
</dbReference>
<dbReference type="PROSITE" id="PS51375">
    <property type="entry name" value="PPR"/>
    <property type="match status" value="1"/>
</dbReference>
<keyword evidence="1" id="KW-0677">Repeat</keyword>
<proteinExistence type="predicted"/>
<dbReference type="Gene3D" id="1.25.40.10">
    <property type="entry name" value="Tetratricopeptide repeat domain"/>
    <property type="match status" value="2"/>
</dbReference>
<sequence>MRSPMPLSPGATMWQQCEALLLHRRSGAAEPRAAHALLATAGLLRHRPDLALLSLNSLLRSLSPTLHLSLPLFRYMLSSSSSSSSSSSLPPPDHHTFPFALSACVSHASLVPGAQLHAVVLKNGLSPADHFVQTALLRLYSRLPHLARHLFDETPHRDPVHYDVLMTSYLRSDLSSHALRLFRHMLDAGIAPDSFVLTTALTACAHSGALDQGIWIHRYLSSTGPEFLADTFIGSALVSMYAKCGCIKESINVFAAVPNRNTHMWAAMVGAFASHGLARDAIACLDRMQHEDGLRPDAIVLLCVLTACAHSGLVEFGLALLAAMRTRYNVPPVHEHYSCAVDMLCRVGRLDDAAELIKTMPMKPKESVWGSVLTGCRTYGNVVLAETAVAELNKLAAGEADDEGVYVQLSNIYLNANRKDDARRIRKLIGSRGVKKAAAVSAIEVDGAVSSFVAGDQAHPLRVEIWGVLDMLVDHMECRDEEEEEDDEELELMELASVFTW</sequence>
<dbReference type="AlphaFoldDB" id="A0A6P5FE49"/>
<reference evidence="5" key="2">
    <citation type="submission" date="2025-08" db="UniProtKB">
        <authorList>
            <consortium name="RefSeq"/>
        </authorList>
    </citation>
    <scope>IDENTIFICATION</scope>
    <source>
        <tissue evidence="5">Leaf</tissue>
    </source>
</reference>
<dbReference type="PANTHER" id="PTHR47926">
    <property type="entry name" value="PENTATRICOPEPTIDE REPEAT-CONTAINING PROTEIN"/>
    <property type="match status" value="1"/>
</dbReference>
<gene>
    <name evidence="5" type="primary">LOC109712495</name>
</gene>
<dbReference type="InterPro" id="IPR046960">
    <property type="entry name" value="PPR_At4g14850-like_plant"/>
</dbReference>
<feature type="repeat" description="PPR" evidence="3">
    <location>
        <begin position="158"/>
        <end position="192"/>
    </location>
</feature>
<evidence type="ECO:0000256" key="3">
    <source>
        <dbReference type="PROSITE-ProRule" id="PRU00708"/>
    </source>
</evidence>
<evidence type="ECO:0000256" key="1">
    <source>
        <dbReference type="ARBA" id="ARBA00022737"/>
    </source>
</evidence>
<dbReference type="PANTHER" id="PTHR47926:SF437">
    <property type="entry name" value="PENTACOTRIPEPTIDE-REPEAT REGION OF PRORP DOMAIN-CONTAINING PROTEIN"/>
    <property type="match status" value="1"/>
</dbReference>
<reference evidence="4" key="1">
    <citation type="journal article" date="2015" name="Nat. Genet.">
        <title>The pineapple genome and the evolution of CAM photosynthesis.</title>
        <authorList>
            <person name="Ming R."/>
            <person name="VanBuren R."/>
            <person name="Wai C.M."/>
            <person name="Tang H."/>
            <person name="Schatz M.C."/>
            <person name="Bowers J.E."/>
            <person name="Lyons E."/>
            <person name="Wang M.L."/>
            <person name="Chen J."/>
            <person name="Biggers E."/>
            <person name="Zhang J."/>
            <person name="Huang L."/>
            <person name="Zhang L."/>
            <person name="Miao W."/>
            <person name="Zhang J."/>
            <person name="Ye Z."/>
            <person name="Miao C."/>
            <person name="Lin Z."/>
            <person name="Wang H."/>
            <person name="Zhou H."/>
            <person name="Yim W.C."/>
            <person name="Priest H.D."/>
            <person name="Zheng C."/>
            <person name="Woodhouse M."/>
            <person name="Edger P.P."/>
            <person name="Guyot R."/>
            <person name="Guo H.B."/>
            <person name="Guo H."/>
            <person name="Zheng G."/>
            <person name="Singh R."/>
            <person name="Sharma A."/>
            <person name="Min X."/>
            <person name="Zheng Y."/>
            <person name="Lee H."/>
            <person name="Gurtowski J."/>
            <person name="Sedlazeck F.J."/>
            <person name="Harkess A."/>
            <person name="McKain M.R."/>
            <person name="Liao Z."/>
            <person name="Fang J."/>
            <person name="Liu J."/>
            <person name="Zhang X."/>
            <person name="Zhang Q."/>
            <person name="Hu W."/>
            <person name="Qin Y."/>
            <person name="Wang K."/>
            <person name="Chen L.Y."/>
            <person name="Shirley N."/>
            <person name="Lin Y.R."/>
            <person name="Liu L.Y."/>
            <person name="Hernandez A.G."/>
            <person name="Wright C.L."/>
            <person name="Bulone V."/>
            <person name="Tuskan G.A."/>
            <person name="Heath K."/>
            <person name="Zee F."/>
            <person name="Moore P.H."/>
            <person name="Sunkar R."/>
            <person name="Leebens-Mack J.H."/>
            <person name="Mockler T."/>
            <person name="Bennetzen J.L."/>
            <person name="Freeling M."/>
            <person name="Sankoff D."/>
            <person name="Paterson A.H."/>
            <person name="Zhu X."/>
            <person name="Yang X."/>
            <person name="Smith J.A."/>
            <person name="Cushman J.C."/>
            <person name="Paull R.E."/>
            <person name="Yu Q."/>
        </authorList>
    </citation>
    <scope>NUCLEOTIDE SEQUENCE [LARGE SCALE GENOMIC DNA]</scope>
    <source>
        <strain evidence="4">cv. F153</strain>
    </source>
</reference>
<name>A0A6P5FE49_ANACO</name>
<keyword evidence="4" id="KW-1185">Reference proteome</keyword>
<dbReference type="Proteomes" id="UP000515123">
    <property type="component" value="Linkage group 1"/>
</dbReference>
<organism evidence="4 5">
    <name type="scientific">Ananas comosus</name>
    <name type="common">Pineapple</name>
    <name type="synonym">Ananas ananas</name>
    <dbReference type="NCBI Taxonomy" id="4615"/>
    <lineage>
        <taxon>Eukaryota</taxon>
        <taxon>Viridiplantae</taxon>
        <taxon>Streptophyta</taxon>
        <taxon>Embryophyta</taxon>
        <taxon>Tracheophyta</taxon>
        <taxon>Spermatophyta</taxon>
        <taxon>Magnoliopsida</taxon>
        <taxon>Liliopsida</taxon>
        <taxon>Poales</taxon>
        <taxon>Bromeliaceae</taxon>
        <taxon>Bromelioideae</taxon>
        <taxon>Ananas</taxon>
    </lineage>
</organism>
<dbReference type="RefSeq" id="XP_020091673.1">
    <property type="nucleotide sequence ID" value="XM_020236084.1"/>
</dbReference>
<dbReference type="OrthoDB" id="426361at2759"/>
<evidence type="ECO:0000313" key="5">
    <source>
        <dbReference type="RefSeq" id="XP_020091673.1"/>
    </source>
</evidence>
<evidence type="ECO:0000313" key="4">
    <source>
        <dbReference type="Proteomes" id="UP000515123"/>
    </source>
</evidence>
<dbReference type="InterPro" id="IPR046848">
    <property type="entry name" value="E_motif"/>
</dbReference>
<dbReference type="Pfam" id="PF20431">
    <property type="entry name" value="E_motif"/>
    <property type="match status" value="1"/>
</dbReference>
<protein>
    <submittedName>
        <fullName evidence="5">Pentatricopeptide repeat-containing protein At3g28640</fullName>
    </submittedName>
</protein>
<dbReference type="GO" id="GO:0009451">
    <property type="term" value="P:RNA modification"/>
    <property type="evidence" value="ECO:0007669"/>
    <property type="project" value="InterPro"/>
</dbReference>